<organism evidence="5 6">
    <name type="scientific">Forsythia ovata</name>
    <dbReference type="NCBI Taxonomy" id="205694"/>
    <lineage>
        <taxon>Eukaryota</taxon>
        <taxon>Viridiplantae</taxon>
        <taxon>Streptophyta</taxon>
        <taxon>Embryophyta</taxon>
        <taxon>Tracheophyta</taxon>
        <taxon>Spermatophyta</taxon>
        <taxon>Magnoliopsida</taxon>
        <taxon>eudicotyledons</taxon>
        <taxon>Gunneridae</taxon>
        <taxon>Pentapetalae</taxon>
        <taxon>asterids</taxon>
        <taxon>lamiids</taxon>
        <taxon>Lamiales</taxon>
        <taxon>Oleaceae</taxon>
        <taxon>Forsythieae</taxon>
        <taxon>Forsythia</taxon>
    </lineage>
</organism>
<dbReference type="AlphaFoldDB" id="A0ABD1UUZ6"/>
<keyword evidence="2" id="KW-0813">Transport</keyword>
<feature type="transmembrane region" description="Helical" evidence="4">
    <location>
        <begin position="151"/>
        <end position="170"/>
    </location>
</feature>
<keyword evidence="3" id="KW-1003">Cell membrane</keyword>
<evidence type="ECO:0000256" key="2">
    <source>
        <dbReference type="ARBA" id="ARBA00022448"/>
    </source>
</evidence>
<feature type="transmembrane region" description="Helical" evidence="4">
    <location>
        <begin position="127"/>
        <end position="145"/>
    </location>
</feature>
<evidence type="ECO:0000313" key="6">
    <source>
        <dbReference type="Proteomes" id="UP001604277"/>
    </source>
</evidence>
<name>A0ABD1UUZ6_9LAMI</name>
<keyword evidence="4" id="KW-0472">Membrane</keyword>
<dbReference type="Proteomes" id="UP001604277">
    <property type="component" value="Unassembled WGS sequence"/>
</dbReference>
<dbReference type="GO" id="GO:0022857">
    <property type="term" value="F:transmembrane transporter activity"/>
    <property type="evidence" value="ECO:0007669"/>
    <property type="project" value="UniProtKB-ARBA"/>
</dbReference>
<evidence type="ECO:0000256" key="1">
    <source>
        <dbReference type="ARBA" id="ARBA00004651"/>
    </source>
</evidence>
<dbReference type="PANTHER" id="PTHR45826">
    <property type="entry name" value="POLYAMINE TRANSPORTER PUT1"/>
    <property type="match status" value="1"/>
</dbReference>
<accession>A0ABD1UUZ6</accession>
<gene>
    <name evidence="5" type="ORF">Fot_21485</name>
</gene>
<reference evidence="6" key="1">
    <citation type="submission" date="2024-07" db="EMBL/GenBank/DDBJ databases">
        <title>Two chromosome-level genome assemblies of Korean endemic species Abeliophyllum distichum and Forsythia ovata (Oleaceae).</title>
        <authorList>
            <person name="Jang H."/>
        </authorList>
    </citation>
    <scope>NUCLEOTIDE SEQUENCE [LARGE SCALE GENOMIC DNA]</scope>
</reference>
<comment type="subcellular location">
    <subcellularLocation>
        <location evidence="1">Cell membrane</location>
        <topology evidence="1">Multi-pass membrane protein</topology>
    </subcellularLocation>
</comment>
<evidence type="ECO:0000313" key="5">
    <source>
        <dbReference type="EMBL" id="KAL2528884.1"/>
    </source>
</evidence>
<feature type="transmembrane region" description="Helical" evidence="4">
    <location>
        <begin position="182"/>
        <end position="206"/>
    </location>
</feature>
<dbReference type="GO" id="GO:0005886">
    <property type="term" value="C:plasma membrane"/>
    <property type="evidence" value="ECO:0007669"/>
    <property type="project" value="UniProtKB-SubCell"/>
</dbReference>
<proteinExistence type="predicted"/>
<dbReference type="PANTHER" id="PTHR45826:SF8">
    <property type="entry name" value="CATIONIC AMINO ACID TRANSPORTER"/>
    <property type="match status" value="1"/>
</dbReference>
<keyword evidence="4" id="KW-0812">Transmembrane</keyword>
<evidence type="ECO:0000256" key="4">
    <source>
        <dbReference type="SAM" id="Phobius"/>
    </source>
</evidence>
<protein>
    <submittedName>
        <fullName evidence="5">Polyamine transporter</fullName>
    </submittedName>
</protein>
<keyword evidence="6" id="KW-1185">Reference proteome</keyword>
<dbReference type="Gene3D" id="1.20.1740.10">
    <property type="entry name" value="Amino acid/polyamine transporter I"/>
    <property type="match status" value="1"/>
</dbReference>
<evidence type="ECO:0000256" key="3">
    <source>
        <dbReference type="ARBA" id="ARBA00022475"/>
    </source>
</evidence>
<comment type="caution">
    <text evidence="5">The sequence shown here is derived from an EMBL/GenBank/DDBJ whole genome shotgun (WGS) entry which is preliminary data.</text>
</comment>
<keyword evidence="4" id="KW-1133">Transmembrane helix</keyword>
<dbReference type="EMBL" id="JBFOLJ010000006">
    <property type="protein sequence ID" value="KAL2528884.1"/>
    <property type="molecule type" value="Genomic_DNA"/>
</dbReference>
<feature type="transmembrane region" description="Helical" evidence="4">
    <location>
        <begin position="212"/>
        <end position="230"/>
    </location>
</feature>
<sequence>MGDDCMDFRHREEDIYWSRFQTVQFFQILSESFDQQLVSPDSSSSSSLTRAISVDWSEWEARFMTEVADMISNKWLKFWIEIGAILSAIGLFEAQLSSSAYQLLGMTNLAFLPKFLAFQSKRFNTPWVRILLSTVVALGVSYMDYTDIASSANFLYSLGMLLEFASFLWLRTKFPTMKRPYMVVPLRLPALVLMCLIPAGFLVVIMALATKIVYLMNGLMTVAGILRYFLMRFCKSKGWLKQWRKVYSGVTF</sequence>
<dbReference type="InterPro" id="IPR044566">
    <property type="entry name" value="RMV1-like"/>
</dbReference>